<evidence type="ECO:0000313" key="14">
    <source>
        <dbReference type="Proteomes" id="UP000064029"/>
    </source>
</evidence>
<reference evidence="13 14" key="1">
    <citation type="submission" date="2015-11" db="EMBL/GenBank/DDBJ databases">
        <title>Expanding the genomic diversity of Burkholderia species for the development of highly accurate diagnostics.</title>
        <authorList>
            <person name="Sahl J."/>
            <person name="Keim P."/>
            <person name="Wagner D."/>
        </authorList>
    </citation>
    <scope>NUCLEOTIDE SEQUENCE [LARGE SCALE GENOMIC DNA]</scope>
    <source>
        <strain evidence="13 14">MSMB2036</strain>
    </source>
</reference>
<comment type="caution">
    <text evidence="13">The sequence shown here is derived from an EMBL/GenBank/DDBJ whole genome shotgun (WGS) entry which is preliminary data.</text>
</comment>
<accession>A0A103QP94</accession>
<evidence type="ECO:0000256" key="11">
    <source>
        <dbReference type="SAM" id="SignalP"/>
    </source>
</evidence>
<keyword evidence="5" id="KW-0812">Transmembrane</keyword>
<dbReference type="EMBL" id="LOXM01000279">
    <property type="protein sequence ID" value="KVG53065.1"/>
    <property type="molecule type" value="Genomic_DNA"/>
</dbReference>
<keyword evidence="6 11" id="KW-0732">Signal</keyword>
<evidence type="ECO:0000256" key="10">
    <source>
        <dbReference type="ARBA" id="ARBA00023237"/>
    </source>
</evidence>
<evidence type="ECO:0000256" key="1">
    <source>
        <dbReference type="ARBA" id="ARBA00004571"/>
    </source>
</evidence>
<proteinExistence type="predicted"/>
<protein>
    <submittedName>
        <fullName evidence="13">Porin</fullName>
    </submittedName>
</protein>
<dbReference type="InterPro" id="IPR023614">
    <property type="entry name" value="Porin_dom_sf"/>
</dbReference>
<dbReference type="OrthoDB" id="6975458at2"/>
<dbReference type="Pfam" id="PF13609">
    <property type="entry name" value="Porin_4"/>
    <property type="match status" value="1"/>
</dbReference>
<keyword evidence="4" id="KW-1134">Transmembrane beta strand</keyword>
<dbReference type="GO" id="GO:0009279">
    <property type="term" value="C:cell outer membrane"/>
    <property type="evidence" value="ECO:0007669"/>
    <property type="project" value="UniProtKB-SubCell"/>
</dbReference>
<feature type="chain" id="PRO_5007117295" evidence="11">
    <location>
        <begin position="23"/>
        <end position="355"/>
    </location>
</feature>
<dbReference type="InterPro" id="IPR050298">
    <property type="entry name" value="Gram-neg_bact_OMP"/>
</dbReference>
<feature type="domain" description="Porin" evidence="12">
    <location>
        <begin position="12"/>
        <end position="319"/>
    </location>
</feature>
<keyword evidence="9" id="KW-0472">Membrane</keyword>
<comment type="subunit">
    <text evidence="2">Homotrimer.</text>
</comment>
<evidence type="ECO:0000259" key="12">
    <source>
        <dbReference type="Pfam" id="PF13609"/>
    </source>
</evidence>
<keyword evidence="7" id="KW-0406">Ion transport</keyword>
<dbReference type="GO" id="GO:0015288">
    <property type="term" value="F:porin activity"/>
    <property type="evidence" value="ECO:0007669"/>
    <property type="project" value="UniProtKB-KW"/>
</dbReference>
<dbReference type="InterPro" id="IPR033900">
    <property type="entry name" value="Gram_neg_porin_domain"/>
</dbReference>
<evidence type="ECO:0000256" key="8">
    <source>
        <dbReference type="ARBA" id="ARBA00023114"/>
    </source>
</evidence>
<organism evidence="13 14">
    <name type="scientific">Burkholderia ubonensis</name>
    <dbReference type="NCBI Taxonomy" id="101571"/>
    <lineage>
        <taxon>Bacteria</taxon>
        <taxon>Pseudomonadati</taxon>
        <taxon>Pseudomonadota</taxon>
        <taxon>Betaproteobacteria</taxon>
        <taxon>Burkholderiales</taxon>
        <taxon>Burkholderiaceae</taxon>
        <taxon>Burkholderia</taxon>
        <taxon>Burkholderia cepacia complex</taxon>
    </lineage>
</organism>
<dbReference type="AlphaFoldDB" id="A0A103QP94"/>
<dbReference type="GO" id="GO:0006811">
    <property type="term" value="P:monoatomic ion transport"/>
    <property type="evidence" value="ECO:0007669"/>
    <property type="project" value="UniProtKB-KW"/>
</dbReference>
<dbReference type="Gene3D" id="2.40.160.10">
    <property type="entry name" value="Porin"/>
    <property type="match status" value="1"/>
</dbReference>
<dbReference type="PANTHER" id="PTHR34501">
    <property type="entry name" value="PROTEIN YDDL-RELATED"/>
    <property type="match status" value="1"/>
</dbReference>
<feature type="signal peptide" evidence="11">
    <location>
        <begin position="1"/>
        <end position="22"/>
    </location>
</feature>
<name>A0A103QP94_9BURK</name>
<sequence>MKKVMVAALLGALSGLPQASHAQSSVTLFGRIGGGVRWVNGLTGGSQVGFNNNVIAGNEFGLHGKEDLGGGMQALFVLDGAFNSGTGALKTAGTLFSQAAYPGLTGGFGRITLGRQFNAAEDLGIALDPLGGRGQSLAVEPGVLFDGNFFTLDSRFNNTVKYLGQAGGLRFGANWSPGGVAGNVRAGTNFSVAAMYALQNVLGGASYAKTYSADGTQSAQTIQAGGTLQLGRARFYASYASLAVTARKAGAPTRRDDIPSLGVVVQATPFLQITAAGYYDRARDLGNAPGAGGHKLTTYAIAEYFLSKRTEIYAEVDRNGVTGAYMRDPATLAALSLRPGASATTGVSLGLMTRF</sequence>
<dbReference type="GO" id="GO:0046930">
    <property type="term" value="C:pore complex"/>
    <property type="evidence" value="ECO:0007669"/>
    <property type="project" value="UniProtKB-KW"/>
</dbReference>
<evidence type="ECO:0000256" key="5">
    <source>
        <dbReference type="ARBA" id="ARBA00022692"/>
    </source>
</evidence>
<dbReference type="SUPFAM" id="SSF56935">
    <property type="entry name" value="Porins"/>
    <property type="match status" value="1"/>
</dbReference>
<keyword evidence="10" id="KW-0998">Cell outer membrane</keyword>
<keyword evidence="8" id="KW-0626">Porin</keyword>
<gene>
    <name evidence="13" type="ORF">WJ33_08015</name>
</gene>
<evidence type="ECO:0000256" key="7">
    <source>
        <dbReference type="ARBA" id="ARBA00023065"/>
    </source>
</evidence>
<dbReference type="PANTHER" id="PTHR34501:SF9">
    <property type="entry name" value="MAJOR OUTER MEMBRANE PROTEIN P.IA"/>
    <property type="match status" value="1"/>
</dbReference>
<comment type="subcellular location">
    <subcellularLocation>
        <location evidence="1">Cell outer membrane</location>
        <topology evidence="1">Multi-pass membrane protein</topology>
    </subcellularLocation>
</comment>
<dbReference type="CDD" id="cd00342">
    <property type="entry name" value="gram_neg_porins"/>
    <property type="match status" value="1"/>
</dbReference>
<keyword evidence="3" id="KW-0813">Transport</keyword>
<evidence type="ECO:0000256" key="9">
    <source>
        <dbReference type="ARBA" id="ARBA00023136"/>
    </source>
</evidence>
<dbReference type="RefSeq" id="WP_059760224.1">
    <property type="nucleotide sequence ID" value="NZ_CP013416.1"/>
</dbReference>
<evidence type="ECO:0000313" key="13">
    <source>
        <dbReference type="EMBL" id="KVG53065.1"/>
    </source>
</evidence>
<dbReference type="Proteomes" id="UP000064029">
    <property type="component" value="Unassembled WGS sequence"/>
</dbReference>
<evidence type="ECO:0000256" key="2">
    <source>
        <dbReference type="ARBA" id="ARBA00011233"/>
    </source>
</evidence>
<evidence type="ECO:0000256" key="6">
    <source>
        <dbReference type="ARBA" id="ARBA00022729"/>
    </source>
</evidence>
<evidence type="ECO:0000256" key="4">
    <source>
        <dbReference type="ARBA" id="ARBA00022452"/>
    </source>
</evidence>
<evidence type="ECO:0000256" key="3">
    <source>
        <dbReference type="ARBA" id="ARBA00022448"/>
    </source>
</evidence>